<reference evidence="2 3" key="1">
    <citation type="journal article" date="2011" name="J. Gen. Appl. Microbiol.">
        <title>Draft genome sequencing of the enigmatic yeast Saitoella complicata.</title>
        <authorList>
            <person name="Nishida H."/>
            <person name="Hamamoto M."/>
            <person name="Sugiyama J."/>
        </authorList>
    </citation>
    <scope>NUCLEOTIDE SEQUENCE [LARGE SCALE GENOMIC DNA]</scope>
    <source>
        <strain evidence="2 3">NRRL Y-17804</strain>
    </source>
</reference>
<proteinExistence type="predicted"/>
<keyword evidence="3" id="KW-1185">Reference proteome</keyword>
<evidence type="ECO:0000313" key="3">
    <source>
        <dbReference type="Proteomes" id="UP000033140"/>
    </source>
</evidence>
<feature type="compositionally biased region" description="Polar residues" evidence="1">
    <location>
        <begin position="59"/>
        <end position="72"/>
    </location>
</feature>
<dbReference type="EMBL" id="BACD03000011">
    <property type="protein sequence ID" value="GAO47814.1"/>
    <property type="molecule type" value="Genomic_DNA"/>
</dbReference>
<accession>A0A0E9ND94</accession>
<feature type="region of interest" description="Disordered" evidence="1">
    <location>
        <begin position="51"/>
        <end position="72"/>
    </location>
</feature>
<dbReference type="AlphaFoldDB" id="A0A0E9ND94"/>
<evidence type="ECO:0000313" key="2">
    <source>
        <dbReference type="EMBL" id="GAO47814.1"/>
    </source>
</evidence>
<evidence type="ECO:0000256" key="1">
    <source>
        <dbReference type="SAM" id="MobiDB-lite"/>
    </source>
</evidence>
<sequence length="72" mass="7887">MDRNLGSHSSCRQSPSRALLRFISFSKDVRLASSLQLCLSLSRTVLIQTPSSLSSCSSTPTQHHPPSRTSSR</sequence>
<gene>
    <name evidence="2" type="ORF">G7K_2012-t1</name>
</gene>
<organism evidence="2 3">
    <name type="scientific">Saitoella complicata (strain BCRC 22490 / CBS 7301 / JCM 7358 / NBRC 10748 / NRRL Y-17804)</name>
    <dbReference type="NCBI Taxonomy" id="698492"/>
    <lineage>
        <taxon>Eukaryota</taxon>
        <taxon>Fungi</taxon>
        <taxon>Dikarya</taxon>
        <taxon>Ascomycota</taxon>
        <taxon>Taphrinomycotina</taxon>
        <taxon>Taphrinomycotina incertae sedis</taxon>
        <taxon>Saitoella</taxon>
    </lineage>
</organism>
<dbReference type="Proteomes" id="UP000033140">
    <property type="component" value="Unassembled WGS sequence"/>
</dbReference>
<protein>
    <submittedName>
        <fullName evidence="2">Uncharacterized protein</fullName>
    </submittedName>
</protein>
<reference evidence="2 3" key="3">
    <citation type="journal article" date="2015" name="Genome Announc.">
        <title>Draft Genome Sequence of the Archiascomycetous Yeast Saitoella complicata.</title>
        <authorList>
            <person name="Yamauchi K."/>
            <person name="Kondo S."/>
            <person name="Hamamoto M."/>
            <person name="Takahashi Y."/>
            <person name="Ogura Y."/>
            <person name="Hayashi T."/>
            <person name="Nishida H."/>
        </authorList>
    </citation>
    <scope>NUCLEOTIDE SEQUENCE [LARGE SCALE GENOMIC DNA]</scope>
    <source>
        <strain evidence="2 3">NRRL Y-17804</strain>
    </source>
</reference>
<name>A0A0E9ND94_SAICN</name>
<reference evidence="2 3" key="2">
    <citation type="journal article" date="2014" name="J. Gen. Appl. Microbiol.">
        <title>The early diverging ascomycetous budding yeast Saitoella complicata has three histone deacetylases belonging to the Clr6, Hos2, and Rpd3 lineages.</title>
        <authorList>
            <person name="Nishida H."/>
            <person name="Matsumoto T."/>
            <person name="Kondo S."/>
            <person name="Hamamoto M."/>
            <person name="Yoshikawa H."/>
        </authorList>
    </citation>
    <scope>NUCLEOTIDE SEQUENCE [LARGE SCALE GENOMIC DNA]</scope>
    <source>
        <strain evidence="2 3">NRRL Y-17804</strain>
    </source>
</reference>
<comment type="caution">
    <text evidence="2">The sequence shown here is derived from an EMBL/GenBank/DDBJ whole genome shotgun (WGS) entry which is preliminary data.</text>
</comment>